<dbReference type="AlphaFoldDB" id="A0A7G9WEL4"/>
<dbReference type="Proteomes" id="UP000516046">
    <property type="component" value="Chromosome"/>
</dbReference>
<keyword evidence="2 4" id="KW-0813">Transport</keyword>
<gene>
    <name evidence="4" type="primary">atpD</name>
    <name evidence="5" type="ORF">H6X83_09180</name>
</gene>
<keyword evidence="4" id="KW-0375">Hydrogen ion transport</keyword>
<sequence>MANTTVPTKGNLLATKKSLQLSRTGFELLDRKRNILIREMMQLIDHANSIQSKIDDAYTAAYAALQTANITLGICKELAATVPLDNGLNVAYRSVMGVEIPMVELEKSDDVEPVPFGLHKSNTALDIAYQQFQKVKELTAELTEVENSVYRLADAIKKTQKRANALKNIMIPRFTATVKFITEALEEKDREEFSRMKVIKAQKQKAQQLEEEMKAAAAS</sequence>
<dbReference type="PANTHER" id="PTHR11671">
    <property type="entry name" value="V-TYPE ATP SYNTHASE SUBUNIT D"/>
    <property type="match status" value="1"/>
</dbReference>
<dbReference type="HAMAP" id="MF_00271">
    <property type="entry name" value="ATP_synth_D_arch"/>
    <property type="match status" value="1"/>
</dbReference>
<protein>
    <recommendedName>
        <fullName evidence="4">V-type ATP synthase subunit D</fullName>
    </recommendedName>
    <alternativeName>
        <fullName evidence="4">V-ATPase subunit D</fullName>
    </alternativeName>
</protein>
<keyword evidence="6" id="KW-1185">Reference proteome</keyword>
<organism evidence="5 6">
    <name type="scientific">Caproicibacterium amylolyticum</name>
    <dbReference type="NCBI Taxonomy" id="2766537"/>
    <lineage>
        <taxon>Bacteria</taxon>
        <taxon>Bacillati</taxon>
        <taxon>Bacillota</taxon>
        <taxon>Clostridia</taxon>
        <taxon>Eubacteriales</taxon>
        <taxon>Oscillospiraceae</taxon>
        <taxon>Caproicibacterium</taxon>
    </lineage>
</organism>
<reference evidence="5 6" key="1">
    <citation type="submission" date="2020-08" db="EMBL/GenBank/DDBJ databases">
        <authorList>
            <person name="Ren C."/>
            <person name="Gu Y."/>
            <person name="Xu Y."/>
        </authorList>
    </citation>
    <scope>NUCLEOTIDE SEQUENCE [LARGE SCALE GENOMIC DNA]</scope>
    <source>
        <strain evidence="5 6">LBM18003</strain>
    </source>
</reference>
<evidence type="ECO:0000256" key="4">
    <source>
        <dbReference type="HAMAP-Rule" id="MF_00271"/>
    </source>
</evidence>
<dbReference type="RefSeq" id="WP_212506194.1">
    <property type="nucleotide sequence ID" value="NZ_CP060696.1"/>
</dbReference>
<comment type="function">
    <text evidence="4">Produces ATP from ADP in the presence of a proton gradient across the membrane.</text>
</comment>
<dbReference type="NCBIfam" id="TIGR00309">
    <property type="entry name" value="V_ATPase_subD"/>
    <property type="match status" value="1"/>
</dbReference>
<dbReference type="GO" id="GO:0005524">
    <property type="term" value="F:ATP binding"/>
    <property type="evidence" value="ECO:0007669"/>
    <property type="project" value="UniProtKB-UniRule"/>
</dbReference>
<dbReference type="Pfam" id="PF01813">
    <property type="entry name" value="ATP-synt_D"/>
    <property type="match status" value="1"/>
</dbReference>
<keyword evidence="3 4" id="KW-0406">Ion transport</keyword>
<dbReference type="KEGG" id="caml:H6X83_09180"/>
<dbReference type="EMBL" id="CP060696">
    <property type="protein sequence ID" value="QNO17126.1"/>
    <property type="molecule type" value="Genomic_DNA"/>
</dbReference>
<evidence type="ECO:0000256" key="2">
    <source>
        <dbReference type="ARBA" id="ARBA00022448"/>
    </source>
</evidence>
<dbReference type="GO" id="GO:0042777">
    <property type="term" value="P:proton motive force-driven plasma membrane ATP synthesis"/>
    <property type="evidence" value="ECO:0007669"/>
    <property type="project" value="UniProtKB-UniRule"/>
</dbReference>
<comment type="similarity">
    <text evidence="1 4">Belongs to the V-ATPase D subunit family.</text>
</comment>
<name>A0A7G9WEL4_9FIRM</name>
<dbReference type="GO" id="GO:0046961">
    <property type="term" value="F:proton-transporting ATPase activity, rotational mechanism"/>
    <property type="evidence" value="ECO:0007669"/>
    <property type="project" value="InterPro"/>
</dbReference>
<evidence type="ECO:0000313" key="5">
    <source>
        <dbReference type="EMBL" id="QNO17126.1"/>
    </source>
</evidence>
<dbReference type="Gene3D" id="1.10.287.3240">
    <property type="match status" value="1"/>
</dbReference>
<evidence type="ECO:0000313" key="6">
    <source>
        <dbReference type="Proteomes" id="UP000516046"/>
    </source>
</evidence>
<evidence type="ECO:0000256" key="3">
    <source>
        <dbReference type="ARBA" id="ARBA00023065"/>
    </source>
</evidence>
<dbReference type="InterPro" id="IPR002699">
    <property type="entry name" value="V_ATPase_D"/>
</dbReference>
<accession>A0A7G9WEL4</accession>
<proteinExistence type="inferred from homology"/>
<dbReference type="GO" id="GO:0046933">
    <property type="term" value="F:proton-transporting ATP synthase activity, rotational mechanism"/>
    <property type="evidence" value="ECO:0007669"/>
    <property type="project" value="UniProtKB-UniRule"/>
</dbReference>
<evidence type="ECO:0000256" key="1">
    <source>
        <dbReference type="ARBA" id="ARBA00005850"/>
    </source>
</evidence>
<keyword evidence="4" id="KW-0066">ATP synthesis</keyword>